<evidence type="ECO:0000313" key="9">
    <source>
        <dbReference type="EMBL" id="KAF1980290.1"/>
    </source>
</evidence>
<feature type="transmembrane region" description="Helical" evidence="7">
    <location>
        <begin position="12"/>
        <end position="34"/>
    </location>
</feature>
<keyword evidence="4 7" id="KW-0472">Membrane</keyword>
<evidence type="ECO:0000256" key="4">
    <source>
        <dbReference type="ARBA" id="ARBA00023136"/>
    </source>
</evidence>
<feature type="region of interest" description="Disordered" evidence="6">
    <location>
        <begin position="309"/>
        <end position="328"/>
    </location>
</feature>
<feature type="transmembrane region" description="Helical" evidence="7">
    <location>
        <begin position="86"/>
        <end position="110"/>
    </location>
</feature>
<keyword evidence="3 7" id="KW-1133">Transmembrane helix</keyword>
<dbReference type="OrthoDB" id="4682787at2759"/>
<comment type="similarity">
    <text evidence="5">Belongs to the SAT4 family.</text>
</comment>
<feature type="transmembrane region" description="Helical" evidence="7">
    <location>
        <begin position="247"/>
        <end position="269"/>
    </location>
</feature>
<dbReference type="InterPro" id="IPR052337">
    <property type="entry name" value="SAT4-like"/>
</dbReference>
<protein>
    <recommendedName>
        <fullName evidence="8">Rhodopsin domain-containing protein</fullName>
    </recommendedName>
</protein>
<accession>A0A6A5VUN7</accession>
<dbReference type="PANTHER" id="PTHR33048">
    <property type="entry name" value="PTH11-LIKE INTEGRAL MEMBRANE PROTEIN (AFU_ORTHOLOGUE AFUA_5G11245)"/>
    <property type="match status" value="1"/>
</dbReference>
<evidence type="ECO:0000256" key="3">
    <source>
        <dbReference type="ARBA" id="ARBA00022989"/>
    </source>
</evidence>
<feature type="transmembrane region" description="Helical" evidence="7">
    <location>
        <begin position="46"/>
        <end position="66"/>
    </location>
</feature>
<sequence length="358" mass="39414">MAHGEIVELGKLTFSLVIVLLFFTWTAVALRIWVRLGITKSPGWDDATMIMALCLFTCYCAFILVITRSSAAHNQFTSMEALQSLVYVQLSEVFYVLTTTFLKISLGLFFLRILTKPWQMRLFEAILVISAAYGLFYFFATVFVCGDPTKLGANLLGNSAKHCAPTWFVLGTGYIYGIVNVLADWAFTLIPIIILIDSTMDRREKISVGIVIAFAAVGSIASIMRMVYLKGLLFHGSISTASVKATIWATAEPGVGIVAACAAIMRPLFRKIYADVRDKLSEYGTTKSSQQESTVQYGLTSVAATRNTTRLSTNSNRPVEPNDPWDDRVSTEQARIGVGRAVVITAGKDVRTIPLQKK</sequence>
<dbReference type="Proteomes" id="UP000800036">
    <property type="component" value="Unassembled WGS sequence"/>
</dbReference>
<evidence type="ECO:0000256" key="1">
    <source>
        <dbReference type="ARBA" id="ARBA00004141"/>
    </source>
</evidence>
<dbReference type="EMBL" id="ML976656">
    <property type="protein sequence ID" value="KAF1980290.1"/>
    <property type="molecule type" value="Genomic_DNA"/>
</dbReference>
<evidence type="ECO:0000256" key="2">
    <source>
        <dbReference type="ARBA" id="ARBA00022692"/>
    </source>
</evidence>
<feature type="domain" description="Rhodopsin" evidence="8">
    <location>
        <begin position="30"/>
        <end position="271"/>
    </location>
</feature>
<keyword evidence="10" id="KW-1185">Reference proteome</keyword>
<evidence type="ECO:0000256" key="7">
    <source>
        <dbReference type="SAM" id="Phobius"/>
    </source>
</evidence>
<dbReference type="PANTHER" id="PTHR33048:SF96">
    <property type="entry name" value="INTEGRAL MEMBRANE PROTEIN"/>
    <property type="match status" value="1"/>
</dbReference>
<feature type="transmembrane region" description="Helical" evidence="7">
    <location>
        <begin position="208"/>
        <end position="227"/>
    </location>
</feature>
<evidence type="ECO:0000256" key="6">
    <source>
        <dbReference type="SAM" id="MobiDB-lite"/>
    </source>
</evidence>
<comment type="subcellular location">
    <subcellularLocation>
        <location evidence="1">Membrane</location>
        <topology evidence="1">Multi-pass membrane protein</topology>
    </subcellularLocation>
</comment>
<dbReference type="GO" id="GO:0016020">
    <property type="term" value="C:membrane"/>
    <property type="evidence" value="ECO:0007669"/>
    <property type="project" value="UniProtKB-SubCell"/>
</dbReference>
<dbReference type="InterPro" id="IPR049326">
    <property type="entry name" value="Rhodopsin_dom_fungi"/>
</dbReference>
<evidence type="ECO:0000256" key="5">
    <source>
        <dbReference type="ARBA" id="ARBA00038359"/>
    </source>
</evidence>
<gene>
    <name evidence="9" type="ORF">BU23DRAFT_625473</name>
</gene>
<organism evidence="9 10">
    <name type="scientific">Bimuria novae-zelandiae CBS 107.79</name>
    <dbReference type="NCBI Taxonomy" id="1447943"/>
    <lineage>
        <taxon>Eukaryota</taxon>
        <taxon>Fungi</taxon>
        <taxon>Dikarya</taxon>
        <taxon>Ascomycota</taxon>
        <taxon>Pezizomycotina</taxon>
        <taxon>Dothideomycetes</taxon>
        <taxon>Pleosporomycetidae</taxon>
        <taxon>Pleosporales</taxon>
        <taxon>Massarineae</taxon>
        <taxon>Didymosphaeriaceae</taxon>
        <taxon>Bimuria</taxon>
    </lineage>
</organism>
<reference evidence="9" key="1">
    <citation type="journal article" date="2020" name="Stud. Mycol.">
        <title>101 Dothideomycetes genomes: a test case for predicting lifestyles and emergence of pathogens.</title>
        <authorList>
            <person name="Haridas S."/>
            <person name="Albert R."/>
            <person name="Binder M."/>
            <person name="Bloem J."/>
            <person name="Labutti K."/>
            <person name="Salamov A."/>
            <person name="Andreopoulos B."/>
            <person name="Baker S."/>
            <person name="Barry K."/>
            <person name="Bills G."/>
            <person name="Bluhm B."/>
            <person name="Cannon C."/>
            <person name="Castanera R."/>
            <person name="Culley D."/>
            <person name="Daum C."/>
            <person name="Ezra D."/>
            <person name="Gonzalez J."/>
            <person name="Henrissat B."/>
            <person name="Kuo A."/>
            <person name="Liang C."/>
            <person name="Lipzen A."/>
            <person name="Lutzoni F."/>
            <person name="Magnuson J."/>
            <person name="Mondo S."/>
            <person name="Nolan M."/>
            <person name="Ohm R."/>
            <person name="Pangilinan J."/>
            <person name="Park H.-J."/>
            <person name="Ramirez L."/>
            <person name="Alfaro M."/>
            <person name="Sun H."/>
            <person name="Tritt A."/>
            <person name="Yoshinaga Y."/>
            <person name="Zwiers L.-H."/>
            <person name="Turgeon B."/>
            <person name="Goodwin S."/>
            <person name="Spatafora J."/>
            <person name="Crous P."/>
            <person name="Grigoriev I."/>
        </authorList>
    </citation>
    <scope>NUCLEOTIDE SEQUENCE</scope>
    <source>
        <strain evidence="9">CBS 107.79</strain>
    </source>
</reference>
<dbReference type="AlphaFoldDB" id="A0A6A5VUN7"/>
<feature type="transmembrane region" description="Helical" evidence="7">
    <location>
        <begin position="174"/>
        <end position="196"/>
    </location>
</feature>
<proteinExistence type="inferred from homology"/>
<evidence type="ECO:0000313" key="10">
    <source>
        <dbReference type="Proteomes" id="UP000800036"/>
    </source>
</evidence>
<feature type="transmembrane region" description="Helical" evidence="7">
    <location>
        <begin position="122"/>
        <end position="144"/>
    </location>
</feature>
<keyword evidence="2 7" id="KW-0812">Transmembrane</keyword>
<evidence type="ECO:0000259" key="8">
    <source>
        <dbReference type="Pfam" id="PF20684"/>
    </source>
</evidence>
<name>A0A6A5VUN7_9PLEO</name>
<dbReference type="Pfam" id="PF20684">
    <property type="entry name" value="Fung_rhodopsin"/>
    <property type="match status" value="1"/>
</dbReference>